<dbReference type="Proteomes" id="UP001154078">
    <property type="component" value="Chromosome 7"/>
</dbReference>
<sequence>MMCNTRSSSGKSCGCKLFEFNFSKIKCSKINDKKLRKKIKPTNRKCVECLTVIGLEHKQKEHLACDIIMEKLNNEASENKDSILLSKSRGKAMSVHLSQTKNDNAMLISADRIAQTLLIATGERKLFEINLKEKFQALNHSLDSHFDVTKCQLISTKAGKPSLSQPSACQPQPFGSPAAAVGSTDAAVRLVSRRRRLISSSRLARQPQTLAHQPQPFGSPAAAVRACWARVQPSQPNDLFQSDKLKELAQEHLPEGWTEWKVSQLSKEQLLGSSVDPLILNKIRFALPTVGVVKAFIPEADHLSEKTYRDIKVSMLE</sequence>
<keyword evidence="2" id="KW-1185">Reference proteome</keyword>
<dbReference type="EMBL" id="OV121138">
    <property type="protein sequence ID" value="CAH0560607.1"/>
    <property type="molecule type" value="Genomic_DNA"/>
</dbReference>
<evidence type="ECO:0000313" key="1">
    <source>
        <dbReference type="EMBL" id="CAH0560607.1"/>
    </source>
</evidence>
<reference evidence="1" key="1">
    <citation type="submission" date="2021-12" db="EMBL/GenBank/DDBJ databases">
        <authorList>
            <person name="King R."/>
        </authorList>
    </citation>
    <scope>NUCLEOTIDE SEQUENCE</scope>
</reference>
<proteinExistence type="predicted"/>
<organism evidence="1 2">
    <name type="scientific">Brassicogethes aeneus</name>
    <name type="common">Rape pollen beetle</name>
    <name type="synonym">Meligethes aeneus</name>
    <dbReference type="NCBI Taxonomy" id="1431903"/>
    <lineage>
        <taxon>Eukaryota</taxon>
        <taxon>Metazoa</taxon>
        <taxon>Ecdysozoa</taxon>
        <taxon>Arthropoda</taxon>
        <taxon>Hexapoda</taxon>
        <taxon>Insecta</taxon>
        <taxon>Pterygota</taxon>
        <taxon>Neoptera</taxon>
        <taxon>Endopterygota</taxon>
        <taxon>Coleoptera</taxon>
        <taxon>Polyphaga</taxon>
        <taxon>Cucujiformia</taxon>
        <taxon>Nitidulidae</taxon>
        <taxon>Meligethinae</taxon>
        <taxon>Brassicogethes</taxon>
    </lineage>
</organism>
<accession>A0A9P0FLT8</accession>
<name>A0A9P0FLT8_BRAAE</name>
<evidence type="ECO:0000313" key="2">
    <source>
        <dbReference type="Proteomes" id="UP001154078"/>
    </source>
</evidence>
<dbReference type="AlphaFoldDB" id="A0A9P0FLT8"/>
<gene>
    <name evidence="1" type="ORF">MELIAE_LOCUS10337</name>
</gene>
<protein>
    <submittedName>
        <fullName evidence="1">Uncharacterized protein</fullName>
    </submittedName>
</protein>
<dbReference type="OrthoDB" id="6768879at2759"/>